<dbReference type="EnsemblMetazoa" id="CJA16502.1">
    <property type="protein sequence ID" value="CJA16502.1"/>
    <property type="gene ID" value="WBGene00135707"/>
</dbReference>
<reference evidence="4" key="2">
    <citation type="submission" date="2022-06" db="UniProtKB">
        <authorList>
            <consortium name="EnsemblMetazoa"/>
        </authorList>
    </citation>
    <scope>IDENTIFICATION</scope>
    <source>
        <strain evidence="4">DF5081</strain>
    </source>
</reference>
<accession>A0A8R1E0D8</accession>
<dbReference type="SUPFAM" id="SSF46458">
    <property type="entry name" value="Globin-like"/>
    <property type="match status" value="1"/>
</dbReference>
<dbReference type="Proteomes" id="UP000005237">
    <property type="component" value="Unassembled WGS sequence"/>
</dbReference>
<sequence>MNAVELRRHASVYLKGLGKIIESMRNEEELGKSMSRIAQAHIKWNVQRNHVIVSMGKTEIRQRATNSYALKS</sequence>
<name>A0A8R1E0D8_CAEJA</name>
<evidence type="ECO:0000256" key="2">
    <source>
        <dbReference type="ARBA" id="ARBA00022723"/>
    </source>
</evidence>
<evidence type="ECO:0000256" key="3">
    <source>
        <dbReference type="ARBA" id="ARBA00023004"/>
    </source>
</evidence>
<proteinExistence type="predicted"/>
<dbReference type="InterPro" id="IPR012292">
    <property type="entry name" value="Globin/Proto"/>
</dbReference>
<dbReference type="GO" id="GO:0019825">
    <property type="term" value="F:oxygen binding"/>
    <property type="evidence" value="ECO:0007669"/>
    <property type="project" value="InterPro"/>
</dbReference>
<organism evidence="4 5">
    <name type="scientific">Caenorhabditis japonica</name>
    <dbReference type="NCBI Taxonomy" id="281687"/>
    <lineage>
        <taxon>Eukaryota</taxon>
        <taxon>Metazoa</taxon>
        <taxon>Ecdysozoa</taxon>
        <taxon>Nematoda</taxon>
        <taxon>Chromadorea</taxon>
        <taxon>Rhabditida</taxon>
        <taxon>Rhabditina</taxon>
        <taxon>Rhabditomorpha</taxon>
        <taxon>Rhabditoidea</taxon>
        <taxon>Rhabditidae</taxon>
        <taxon>Peloderinae</taxon>
        <taxon>Caenorhabditis</taxon>
    </lineage>
</organism>
<dbReference type="GO" id="GO:0020037">
    <property type="term" value="F:heme binding"/>
    <property type="evidence" value="ECO:0007669"/>
    <property type="project" value="InterPro"/>
</dbReference>
<reference evidence="5" key="1">
    <citation type="submission" date="2010-08" db="EMBL/GenBank/DDBJ databases">
        <authorList>
            <consortium name="Caenorhabditis japonica Sequencing Consortium"/>
            <person name="Wilson R.K."/>
        </authorList>
    </citation>
    <scope>NUCLEOTIDE SEQUENCE [LARGE SCALE GENOMIC DNA]</scope>
    <source>
        <strain evidence="5">DF5081</strain>
    </source>
</reference>
<evidence type="ECO:0008006" key="6">
    <source>
        <dbReference type="Google" id="ProtNLM"/>
    </source>
</evidence>
<dbReference type="GO" id="GO:0016491">
    <property type="term" value="F:oxidoreductase activity"/>
    <property type="evidence" value="ECO:0007669"/>
    <property type="project" value="TreeGrafter"/>
</dbReference>
<evidence type="ECO:0000256" key="1">
    <source>
        <dbReference type="ARBA" id="ARBA00022617"/>
    </source>
</evidence>
<keyword evidence="5" id="KW-1185">Reference proteome</keyword>
<dbReference type="AlphaFoldDB" id="A0A8R1E0D8"/>
<keyword evidence="2" id="KW-0479">Metal-binding</keyword>
<dbReference type="GO" id="GO:0005506">
    <property type="term" value="F:iron ion binding"/>
    <property type="evidence" value="ECO:0007669"/>
    <property type="project" value="InterPro"/>
</dbReference>
<dbReference type="InterPro" id="IPR013314">
    <property type="entry name" value="Globin_lamprey/hagfish"/>
</dbReference>
<protein>
    <recommendedName>
        <fullName evidence="6">Globin family profile domain-containing protein</fullName>
    </recommendedName>
</protein>
<keyword evidence="3" id="KW-0408">Iron</keyword>
<dbReference type="PANTHER" id="PTHR46783">
    <property type="entry name" value="CYTOGLOBIN"/>
    <property type="match status" value="1"/>
</dbReference>
<dbReference type="Gene3D" id="1.10.490.10">
    <property type="entry name" value="Globins"/>
    <property type="match status" value="1"/>
</dbReference>
<dbReference type="PANTHER" id="PTHR46783:SF1">
    <property type="entry name" value="CYTOGLOBIN-1-RELATED"/>
    <property type="match status" value="1"/>
</dbReference>
<dbReference type="InterPro" id="IPR009050">
    <property type="entry name" value="Globin-like_sf"/>
</dbReference>
<evidence type="ECO:0000313" key="5">
    <source>
        <dbReference type="Proteomes" id="UP000005237"/>
    </source>
</evidence>
<keyword evidence="1" id="KW-0349">Heme</keyword>
<dbReference type="GO" id="GO:0015671">
    <property type="term" value="P:oxygen transport"/>
    <property type="evidence" value="ECO:0007669"/>
    <property type="project" value="InterPro"/>
</dbReference>
<evidence type="ECO:0000313" key="4">
    <source>
        <dbReference type="EnsemblMetazoa" id="CJA16502.1"/>
    </source>
</evidence>